<protein>
    <submittedName>
        <fullName evidence="5">Por secretion system C-terminal sorting domain-containing protein</fullName>
    </submittedName>
</protein>
<evidence type="ECO:0000259" key="4">
    <source>
        <dbReference type="Pfam" id="PF18962"/>
    </source>
</evidence>
<dbReference type="InterPro" id="IPR000209">
    <property type="entry name" value="Peptidase_S8/S53_dom"/>
</dbReference>
<dbReference type="EMBL" id="FNCG01000026">
    <property type="protein sequence ID" value="SDI65337.1"/>
    <property type="molecule type" value="Genomic_DNA"/>
</dbReference>
<keyword evidence="6" id="KW-1185">Reference proteome</keyword>
<dbReference type="PROSITE" id="PS51892">
    <property type="entry name" value="SUBTILASE"/>
    <property type="match status" value="1"/>
</dbReference>
<dbReference type="STRING" id="551996.SAMN05192573_12652"/>
<name>A0A1G8MBV2_9SPHI</name>
<keyword evidence="2" id="KW-0645">Protease</keyword>
<evidence type="ECO:0000313" key="5">
    <source>
        <dbReference type="EMBL" id="SDI65337.1"/>
    </source>
</evidence>
<dbReference type="InterPro" id="IPR008979">
    <property type="entry name" value="Galactose-bd-like_sf"/>
</dbReference>
<comment type="similarity">
    <text evidence="1 2">Belongs to the peptidase S8 family.</text>
</comment>
<reference evidence="6" key="1">
    <citation type="submission" date="2016-10" db="EMBL/GenBank/DDBJ databases">
        <authorList>
            <person name="Varghese N."/>
            <person name="Submissions S."/>
        </authorList>
    </citation>
    <scope>NUCLEOTIDE SEQUENCE [LARGE SCALE GENOMIC DNA]</scope>
    <source>
        <strain evidence="6">Gh-67</strain>
    </source>
</reference>
<feature type="active site" description="Charge relay system" evidence="2">
    <location>
        <position position="409"/>
    </location>
</feature>
<feature type="domain" description="Secretion system C-terminal sorting" evidence="4">
    <location>
        <begin position="875"/>
        <end position="943"/>
    </location>
</feature>
<feature type="active site" description="Charge relay system" evidence="2">
    <location>
        <position position="230"/>
    </location>
</feature>
<dbReference type="NCBIfam" id="TIGR04183">
    <property type="entry name" value="Por_Secre_tail"/>
    <property type="match status" value="1"/>
</dbReference>
<evidence type="ECO:0000256" key="1">
    <source>
        <dbReference type="ARBA" id="ARBA00011073"/>
    </source>
</evidence>
<keyword evidence="2" id="KW-0720">Serine protease</keyword>
<dbReference type="InterPro" id="IPR036852">
    <property type="entry name" value="Peptidase_S8/S53_dom_sf"/>
</dbReference>
<evidence type="ECO:0000256" key="2">
    <source>
        <dbReference type="PROSITE-ProRule" id="PRU01240"/>
    </source>
</evidence>
<dbReference type="AlphaFoldDB" id="A0A1G8MBV2"/>
<dbReference type="InterPro" id="IPR051048">
    <property type="entry name" value="Peptidase_S8/S53_subtilisin"/>
</dbReference>
<feature type="active site" description="Charge relay system" evidence="2">
    <location>
        <position position="252"/>
    </location>
</feature>
<dbReference type="SUPFAM" id="SSF52743">
    <property type="entry name" value="Subtilisin-like"/>
    <property type="match status" value="1"/>
</dbReference>
<dbReference type="Gene3D" id="3.40.50.200">
    <property type="entry name" value="Peptidase S8/S53 domain"/>
    <property type="match status" value="1"/>
</dbReference>
<keyword evidence="2" id="KW-0378">Hydrolase</keyword>
<dbReference type="PANTHER" id="PTHR43399:SF4">
    <property type="entry name" value="CELL WALL-ASSOCIATED PROTEASE"/>
    <property type="match status" value="1"/>
</dbReference>
<dbReference type="Gene3D" id="2.60.120.380">
    <property type="match status" value="1"/>
</dbReference>
<organism evidence="5 6">
    <name type="scientific">Mucilaginibacter gossypii</name>
    <dbReference type="NCBI Taxonomy" id="551996"/>
    <lineage>
        <taxon>Bacteria</taxon>
        <taxon>Pseudomonadati</taxon>
        <taxon>Bacteroidota</taxon>
        <taxon>Sphingobacteriia</taxon>
        <taxon>Sphingobacteriales</taxon>
        <taxon>Sphingobacteriaceae</taxon>
        <taxon>Mucilaginibacter</taxon>
    </lineage>
</organism>
<dbReference type="GO" id="GO:0006508">
    <property type="term" value="P:proteolysis"/>
    <property type="evidence" value="ECO:0007669"/>
    <property type="project" value="UniProtKB-KW"/>
</dbReference>
<feature type="domain" description="Peptidase S8/S53" evidence="3">
    <location>
        <begin position="249"/>
        <end position="462"/>
    </location>
</feature>
<dbReference type="Pfam" id="PF18962">
    <property type="entry name" value="Por_Secre_tail"/>
    <property type="match status" value="1"/>
</dbReference>
<dbReference type="PANTHER" id="PTHR43399">
    <property type="entry name" value="SUBTILISIN-RELATED"/>
    <property type="match status" value="1"/>
</dbReference>
<evidence type="ECO:0000259" key="3">
    <source>
        <dbReference type="Pfam" id="PF00082"/>
    </source>
</evidence>
<sequence length="950" mass="103239">MLQLPFIGLITLPPMTKRIPVTVLLLFLCFKVSWSQKHMSDEAIVSLYNATSLSPQKNSNQYYLVKFKDPAHIDNRKYNIIKRVSYNYYVVSSASAIKSDANIINNSAASPIWKASDNLAKNWKQHPARTQAVEVAVTAVNDTVINHIQQSGAITGQTGNLIRLNIKLENLPALLQQDYILFANEVRQPHAELAISDIDLGLNTMSAIVANFPGITGSGINISVKEDRYDNDLDLLGRSFTSFKASDITSGHATTMATLIGGNGNSYIKGLGVAPKVNFTSSSFAQLMPDSTTIFKSFRISVQNHSYGTGIENYYGAESAAYDQQIFENDSLVHVFSSGNIGNSAPESGVYSGISGVANLSGDFKQAKNVLVVGGTGRTGVPESLSSAGPAYDGRIKPELIADGEDGTSGAAALVSGTVALLQQAYRTQYKQMPSAALIKSVLINSADETGSSGPNHKTGYGSLNALEALRTINEKRIFTGSVSNATQTDYSITVPVNCRELKVSLAWNDPAAAVNAPWALVNDLDLTVTTPSGQQILPWVLSSFPSADSLSAPAKRRTDTLNNAEQVILQNPAAGTYIVHVKGRRITNSAQKFHIAHQETISNLFEWIYPSVGDQLFAGEDNYLRWQSSFNTTSGTISVSYDHGQTWQAINNATLENRYYTWTTPDVFTKTMLKMDIGGQTFTSAEFSISKPLTLDIGYNCVSGTLLQWKPQPGSIGYNIYTIKDNLLQKLVSTADTSIIIPAQQQTSTYFAVSATGNSFEGLKSYTINATTQGVGCYVKTLLANVVNNTIVLNLQLGSVYNLKSITWEKTTAAGQYVTLNTIPLSTAVDYIYADNNPRRGKQYYRAKLTTINGDIIYSNIADAVYLQPNQFVIYPNPVAGQINIISGDINNYEFKLYSIDGKLTLVKSINELQNTIPVNLVAGVYVYTIELNGKVVYNGKLISKKPSG</sequence>
<dbReference type="Pfam" id="PF00082">
    <property type="entry name" value="Peptidase_S8"/>
    <property type="match status" value="1"/>
</dbReference>
<gene>
    <name evidence="5" type="ORF">SAMN05192573_12652</name>
</gene>
<proteinExistence type="inferred from homology"/>
<accession>A0A1G8MBV2</accession>
<dbReference type="Proteomes" id="UP000199705">
    <property type="component" value="Unassembled WGS sequence"/>
</dbReference>
<dbReference type="SUPFAM" id="SSF49785">
    <property type="entry name" value="Galactose-binding domain-like"/>
    <property type="match status" value="1"/>
</dbReference>
<dbReference type="InterPro" id="IPR026444">
    <property type="entry name" value="Secre_tail"/>
</dbReference>
<dbReference type="GO" id="GO:0004252">
    <property type="term" value="F:serine-type endopeptidase activity"/>
    <property type="evidence" value="ECO:0007669"/>
    <property type="project" value="UniProtKB-UniRule"/>
</dbReference>
<evidence type="ECO:0000313" key="6">
    <source>
        <dbReference type="Proteomes" id="UP000199705"/>
    </source>
</evidence>